<evidence type="ECO:0000256" key="5">
    <source>
        <dbReference type="ARBA" id="ARBA00023136"/>
    </source>
</evidence>
<comment type="subcellular location">
    <subcellularLocation>
        <location evidence="1">Cell membrane</location>
        <topology evidence="1">Multi-pass membrane protein</topology>
    </subcellularLocation>
</comment>
<dbReference type="AlphaFoldDB" id="A0A6J7TDL7"/>
<sequence length="702" mass="74940">MFEKLGKFIVKRSKIVLLVFILATIVAGSVGSLAFGRLDSGGYSDLNSESAKAAKYVVDVFGAEEPVAVMVVDSPDLLIDDPSVASVATEIEKKIQNHTGVSKTLSYWSTGGAPTMKSVDGKAGFILVYSDLEAFDWDALGSLGASLQEEFDGKYKNLHVFASGAGVITHAINHKIEKDLVLAESIAIPLTFLLLLFVFGALVASATPLFVGVTAILGSFLIVYLLTLFTNVSVFALNLITGLGLGLGIDYALLMVNRFREELHHGHSVEESVVTTVTTAGKTVFYSGLTVFVTMASLLFFPLEFLKSFGYAGVAVISMAVLGAVIALPALLAILGEKTDKGVVRRSAITPKEDGRWARTARNVMQRPIPVVLACLVVLGILAAPIGNISFAQVDSRVLPASDPAAIAAQVVDTRFDGLIGSPIEVVAPNGVGNETEINAFLEKVKEVKGVVRVGKIETYGKDIRVQVISSEPSRSTSSLQVIHDIRNLDKPSGVLIGGAAADFTDSQDGIARTLPLALGWIALTVLILIFIFTGSIILPIKAVILNAMSLVATLGAITWVFIDGHLKWLVGDFTVTGTLDTGSVILVAVVVFGLSMDYELFLLSRIREEHLDGKSNVESVAVGLQRSARIITAAAMLLAVVFAAFMTSGVTSIKMLGFGVSLAVILDATLVRAFLVPALMRLFGERNWWAPQWMQRFTLKH</sequence>
<reference evidence="9" key="1">
    <citation type="submission" date="2020-05" db="EMBL/GenBank/DDBJ databases">
        <authorList>
            <person name="Chiriac C."/>
            <person name="Salcher M."/>
            <person name="Ghai R."/>
            <person name="Kavagutti S V."/>
        </authorList>
    </citation>
    <scope>NUCLEOTIDE SEQUENCE</scope>
</reference>
<feature type="transmembrane region" description="Helical" evidence="6">
    <location>
        <begin position="235"/>
        <end position="254"/>
    </location>
</feature>
<dbReference type="PROSITE" id="PS50156">
    <property type="entry name" value="SSD"/>
    <property type="match status" value="1"/>
</dbReference>
<feature type="transmembrane region" description="Helical" evidence="6">
    <location>
        <begin position="657"/>
        <end position="680"/>
    </location>
</feature>
<protein>
    <submittedName>
        <fullName evidence="9">Unannotated protein</fullName>
    </submittedName>
</protein>
<keyword evidence="3 6" id="KW-0812">Transmembrane</keyword>
<evidence type="ECO:0000256" key="6">
    <source>
        <dbReference type="SAM" id="Phobius"/>
    </source>
</evidence>
<dbReference type="InterPro" id="IPR004869">
    <property type="entry name" value="MMPL_dom"/>
</dbReference>
<name>A0A6J7TDL7_9ZZZZ</name>
<dbReference type="PANTHER" id="PTHR33406:SF11">
    <property type="entry name" value="MEMBRANE PROTEIN SCO6666-RELATED"/>
    <property type="match status" value="1"/>
</dbReference>
<feature type="transmembrane region" description="Helical" evidence="6">
    <location>
        <begin position="180"/>
        <end position="202"/>
    </location>
</feature>
<feature type="transmembrane region" description="Helical" evidence="6">
    <location>
        <begin position="583"/>
        <end position="604"/>
    </location>
</feature>
<feature type="transmembrane region" description="Helical" evidence="6">
    <location>
        <begin position="544"/>
        <end position="563"/>
    </location>
</feature>
<evidence type="ECO:0000313" key="9">
    <source>
        <dbReference type="EMBL" id="CAB5051217.1"/>
    </source>
</evidence>
<evidence type="ECO:0000256" key="2">
    <source>
        <dbReference type="ARBA" id="ARBA00022475"/>
    </source>
</evidence>
<keyword evidence="5 6" id="KW-0472">Membrane</keyword>
<dbReference type="GO" id="GO:0005886">
    <property type="term" value="C:plasma membrane"/>
    <property type="evidence" value="ECO:0007669"/>
    <property type="project" value="UniProtKB-SubCell"/>
</dbReference>
<evidence type="ECO:0000256" key="3">
    <source>
        <dbReference type="ARBA" id="ARBA00022692"/>
    </source>
</evidence>
<dbReference type="Gene3D" id="1.20.1640.10">
    <property type="entry name" value="Multidrug efflux transporter AcrB transmembrane domain"/>
    <property type="match status" value="2"/>
</dbReference>
<feature type="transmembrane region" description="Helical" evidence="6">
    <location>
        <begin position="518"/>
        <end position="539"/>
    </location>
</feature>
<dbReference type="InterPro" id="IPR000731">
    <property type="entry name" value="SSD"/>
</dbReference>
<feature type="transmembrane region" description="Helical" evidence="6">
    <location>
        <begin position="631"/>
        <end position="651"/>
    </location>
</feature>
<evidence type="ECO:0000256" key="4">
    <source>
        <dbReference type="ARBA" id="ARBA00022989"/>
    </source>
</evidence>
<dbReference type="EMBL" id="CAEZZT010000033">
    <property type="protein sequence ID" value="CAB4776676.1"/>
    <property type="molecule type" value="Genomic_DNA"/>
</dbReference>
<accession>A0A6J7TDL7</accession>
<feature type="transmembrane region" description="Helical" evidence="6">
    <location>
        <begin position="284"/>
        <end position="303"/>
    </location>
</feature>
<evidence type="ECO:0000259" key="7">
    <source>
        <dbReference type="PROSITE" id="PS50156"/>
    </source>
</evidence>
<evidence type="ECO:0000256" key="1">
    <source>
        <dbReference type="ARBA" id="ARBA00004651"/>
    </source>
</evidence>
<keyword evidence="4 6" id="KW-1133">Transmembrane helix</keyword>
<keyword evidence="2" id="KW-1003">Cell membrane</keyword>
<dbReference type="Pfam" id="PF03176">
    <property type="entry name" value="MMPL"/>
    <property type="match status" value="2"/>
</dbReference>
<dbReference type="SUPFAM" id="SSF82866">
    <property type="entry name" value="Multidrug efflux transporter AcrB transmembrane domain"/>
    <property type="match status" value="2"/>
</dbReference>
<gene>
    <name evidence="8" type="ORF">UFOPK2918_00625</name>
    <name evidence="9" type="ORF">UFOPK4303_00972</name>
</gene>
<dbReference type="PANTHER" id="PTHR33406">
    <property type="entry name" value="MEMBRANE PROTEIN MJ1562-RELATED"/>
    <property type="match status" value="1"/>
</dbReference>
<feature type="transmembrane region" description="Helical" evidence="6">
    <location>
        <begin position="209"/>
        <end position="229"/>
    </location>
</feature>
<organism evidence="9">
    <name type="scientific">freshwater metagenome</name>
    <dbReference type="NCBI Taxonomy" id="449393"/>
    <lineage>
        <taxon>unclassified sequences</taxon>
        <taxon>metagenomes</taxon>
        <taxon>ecological metagenomes</taxon>
    </lineage>
</organism>
<evidence type="ECO:0000313" key="8">
    <source>
        <dbReference type="EMBL" id="CAB4776676.1"/>
    </source>
</evidence>
<feature type="domain" description="SSD" evidence="7">
    <location>
        <begin position="209"/>
        <end position="334"/>
    </location>
</feature>
<dbReference type="EMBL" id="CAFBQI010000084">
    <property type="protein sequence ID" value="CAB5051217.1"/>
    <property type="molecule type" value="Genomic_DNA"/>
</dbReference>
<dbReference type="InterPro" id="IPR050545">
    <property type="entry name" value="Mycobact_MmpL"/>
</dbReference>
<feature type="transmembrane region" description="Helical" evidence="6">
    <location>
        <begin position="369"/>
        <end position="391"/>
    </location>
</feature>
<proteinExistence type="predicted"/>
<feature type="transmembrane region" description="Helical" evidence="6">
    <location>
        <begin position="309"/>
        <end position="336"/>
    </location>
</feature>